<feature type="DNA-binding region" description="H-T-H motif" evidence="4">
    <location>
        <begin position="43"/>
        <end position="62"/>
    </location>
</feature>
<dbReference type="InterPro" id="IPR009057">
    <property type="entry name" value="Homeodomain-like_sf"/>
</dbReference>
<dbReference type="GO" id="GO:0003700">
    <property type="term" value="F:DNA-binding transcription factor activity"/>
    <property type="evidence" value="ECO:0007669"/>
    <property type="project" value="TreeGrafter"/>
</dbReference>
<dbReference type="GO" id="GO:0000976">
    <property type="term" value="F:transcription cis-regulatory region binding"/>
    <property type="evidence" value="ECO:0007669"/>
    <property type="project" value="TreeGrafter"/>
</dbReference>
<dbReference type="AlphaFoldDB" id="A0A1H1D2E9"/>
<dbReference type="InterPro" id="IPR050109">
    <property type="entry name" value="HTH-type_TetR-like_transc_reg"/>
</dbReference>
<sequence>MTRKSVAAAVGRKRTRLSPQARRQQFIDLGLLSLKHQALEQVSVEDIASQAGVSAGLLFHYFDSKLDFQVALVEEQARIVGEVATPDRDPEDIADVMPILSATLGTYVDHIMDNRQSLLPMLAGVSWSEPRIRTAVKSVREQIVNHFVNQAENIGIDRSPRFVLAVHGWIAVVEETLVQWLDENAGFAEMTRDQVVDHLATMFVGMAGAVGLDLTSGAA</sequence>
<dbReference type="PROSITE" id="PS50977">
    <property type="entry name" value="HTH_TETR_2"/>
    <property type="match status" value="1"/>
</dbReference>
<evidence type="ECO:0000256" key="2">
    <source>
        <dbReference type="ARBA" id="ARBA00023125"/>
    </source>
</evidence>
<dbReference type="PANTHER" id="PTHR30055">
    <property type="entry name" value="HTH-TYPE TRANSCRIPTIONAL REGULATOR RUTR"/>
    <property type="match status" value="1"/>
</dbReference>
<dbReference type="STRING" id="47312.SAMN04489765_1507"/>
<dbReference type="EMBL" id="FNLF01000002">
    <property type="protein sequence ID" value="SDQ70624.1"/>
    <property type="molecule type" value="Genomic_DNA"/>
</dbReference>
<dbReference type="RefSeq" id="WP_082756591.1">
    <property type="nucleotide sequence ID" value="NZ_AP025457.1"/>
</dbReference>
<dbReference type="OrthoDB" id="8479950at2"/>
<evidence type="ECO:0000256" key="1">
    <source>
        <dbReference type="ARBA" id="ARBA00023015"/>
    </source>
</evidence>
<keyword evidence="3" id="KW-0804">Transcription</keyword>
<dbReference type="PANTHER" id="PTHR30055:SF226">
    <property type="entry name" value="HTH-TYPE TRANSCRIPTIONAL REGULATOR PKSA"/>
    <property type="match status" value="1"/>
</dbReference>
<accession>A0A1H1D2E9</accession>
<name>A0A1H1D2E9_9ACTN</name>
<reference evidence="7" key="1">
    <citation type="submission" date="2016-10" db="EMBL/GenBank/DDBJ databases">
        <authorList>
            <person name="Varghese N."/>
            <person name="Submissions S."/>
        </authorList>
    </citation>
    <scope>NUCLEOTIDE SEQUENCE [LARGE SCALE GENOMIC DNA]</scope>
    <source>
        <strain evidence="7">DSM 44142</strain>
    </source>
</reference>
<proteinExistence type="predicted"/>
<evidence type="ECO:0000256" key="4">
    <source>
        <dbReference type="PROSITE-ProRule" id="PRU00335"/>
    </source>
</evidence>
<dbReference type="SUPFAM" id="SSF46689">
    <property type="entry name" value="Homeodomain-like"/>
    <property type="match status" value="1"/>
</dbReference>
<dbReference type="Gene3D" id="1.10.357.10">
    <property type="entry name" value="Tetracycline Repressor, domain 2"/>
    <property type="match status" value="1"/>
</dbReference>
<evidence type="ECO:0000256" key="3">
    <source>
        <dbReference type="ARBA" id="ARBA00023163"/>
    </source>
</evidence>
<protein>
    <submittedName>
        <fullName evidence="6">DNA-binding transcriptional regulator, AcrR family</fullName>
    </submittedName>
</protein>
<dbReference type="Pfam" id="PF21943">
    <property type="entry name" value="TetR_C_46"/>
    <property type="match status" value="1"/>
</dbReference>
<evidence type="ECO:0000313" key="7">
    <source>
        <dbReference type="Proteomes" id="UP000183053"/>
    </source>
</evidence>
<evidence type="ECO:0000313" key="6">
    <source>
        <dbReference type="EMBL" id="SDQ70624.1"/>
    </source>
</evidence>
<feature type="domain" description="HTH tetR-type" evidence="5">
    <location>
        <begin position="20"/>
        <end position="80"/>
    </location>
</feature>
<keyword evidence="1" id="KW-0805">Transcription regulation</keyword>
<keyword evidence="7" id="KW-1185">Reference proteome</keyword>
<dbReference type="InterPro" id="IPR054129">
    <property type="entry name" value="DesT_TetR_C"/>
</dbReference>
<evidence type="ECO:0000259" key="5">
    <source>
        <dbReference type="PROSITE" id="PS50977"/>
    </source>
</evidence>
<dbReference type="InterPro" id="IPR001647">
    <property type="entry name" value="HTH_TetR"/>
</dbReference>
<keyword evidence="2 4" id="KW-0238">DNA-binding</keyword>
<gene>
    <name evidence="6" type="ORF">SAMN04489765_1507</name>
</gene>
<dbReference type="Pfam" id="PF00440">
    <property type="entry name" value="TetR_N"/>
    <property type="match status" value="1"/>
</dbReference>
<organism evidence="6 7">
    <name type="scientific">Tsukamurella pulmonis</name>
    <dbReference type="NCBI Taxonomy" id="47312"/>
    <lineage>
        <taxon>Bacteria</taxon>
        <taxon>Bacillati</taxon>
        <taxon>Actinomycetota</taxon>
        <taxon>Actinomycetes</taxon>
        <taxon>Mycobacteriales</taxon>
        <taxon>Tsukamurellaceae</taxon>
        <taxon>Tsukamurella</taxon>
    </lineage>
</organism>
<dbReference type="Proteomes" id="UP000183053">
    <property type="component" value="Unassembled WGS sequence"/>
</dbReference>